<gene>
    <name evidence="1" type="ORF">HNQ79_003166</name>
</gene>
<evidence type="ECO:0000313" key="1">
    <source>
        <dbReference type="EMBL" id="MBB6436693.1"/>
    </source>
</evidence>
<dbReference type="PANTHER" id="PTHR38479:SF2">
    <property type="entry name" value="WINGED HELIX DNA-BINDING DOMAIN-CONTAINING PROTEIN"/>
    <property type="match status" value="1"/>
</dbReference>
<organism evidence="1 2">
    <name type="scientific">Streptomyces candidus</name>
    <dbReference type="NCBI Taxonomy" id="67283"/>
    <lineage>
        <taxon>Bacteria</taxon>
        <taxon>Bacillati</taxon>
        <taxon>Actinomycetota</taxon>
        <taxon>Actinomycetes</taxon>
        <taxon>Kitasatosporales</taxon>
        <taxon>Streptomycetaceae</taxon>
        <taxon>Streptomyces</taxon>
    </lineage>
</organism>
<proteinExistence type="predicted"/>
<dbReference type="PANTHER" id="PTHR38479">
    <property type="entry name" value="LMO0824 PROTEIN"/>
    <property type="match status" value="1"/>
</dbReference>
<reference evidence="1 2" key="1">
    <citation type="submission" date="2020-08" db="EMBL/GenBank/DDBJ databases">
        <title>Genomic Encyclopedia of Type Strains, Phase IV (KMG-IV): sequencing the most valuable type-strain genomes for metagenomic binning, comparative biology and taxonomic classification.</title>
        <authorList>
            <person name="Goeker M."/>
        </authorList>
    </citation>
    <scope>NUCLEOTIDE SEQUENCE [LARGE SCALE GENOMIC DNA]</scope>
    <source>
        <strain evidence="1 2">DSM 40141</strain>
    </source>
</reference>
<name>A0A7X0LPM9_9ACTN</name>
<comment type="caution">
    <text evidence="1">The sequence shown here is derived from an EMBL/GenBank/DDBJ whole genome shotgun (WGS) entry which is preliminary data.</text>
</comment>
<sequence>MRTLDLRTLNRTLLSRQFLLERTTMPVLDVVGRLVALQAQEPNWAYVGLWTRAESFRHEQLTALFHDRSVVRGTMVRRTQHVAAAADFSWLRPTVQPIVGSALTHAYYADETSGLDLKELTAVARESMARQAHTRSSLGRVLAERFPGRHGVRMANAVELLEGVVHPPPNGVWGAWGNRRQTPVALAQDWTGIPMADGPRPDTMILRYLESFGPASVPDVQAWSGLTRLREVVDTLRPRLRVFRTEEGRELFDLPDAPVADPGMPAPVRFLPAFDNAALGHKDRTRIIGDADRRRISPTASLGVPLFLVDGFVHGCWKLAGGELRIEPFRPLSDAQGEAVLGEARLLLDFVGPAAATDAVIR</sequence>
<protein>
    <recommendedName>
        <fullName evidence="3">Winged helix DNA-binding domain-containing protein</fullName>
    </recommendedName>
</protein>
<accession>A0A7X0LPM9</accession>
<dbReference type="AlphaFoldDB" id="A0A7X0LPM9"/>
<dbReference type="EMBL" id="JACHEM010000007">
    <property type="protein sequence ID" value="MBB6436693.1"/>
    <property type="molecule type" value="Genomic_DNA"/>
</dbReference>
<keyword evidence="2" id="KW-1185">Reference proteome</keyword>
<evidence type="ECO:0008006" key="3">
    <source>
        <dbReference type="Google" id="ProtNLM"/>
    </source>
</evidence>
<dbReference type="InterPro" id="IPR009351">
    <property type="entry name" value="AlkZ-like"/>
</dbReference>
<evidence type="ECO:0000313" key="2">
    <source>
        <dbReference type="Proteomes" id="UP000540423"/>
    </source>
</evidence>
<dbReference type="Proteomes" id="UP000540423">
    <property type="component" value="Unassembled WGS sequence"/>
</dbReference>
<dbReference type="RefSeq" id="WP_185031360.1">
    <property type="nucleotide sequence ID" value="NZ_BNBN01000010.1"/>
</dbReference>
<dbReference type="Pfam" id="PF06224">
    <property type="entry name" value="AlkZ-like"/>
    <property type="match status" value="1"/>
</dbReference>